<reference evidence="2 3" key="1">
    <citation type="submission" date="2014-12" db="EMBL/GenBank/DDBJ databases">
        <title>Frankia sp. BMG5.1 draft genome.</title>
        <authorList>
            <person name="Gtari M."/>
            <person name="Ghodhbane-Gtari F."/>
            <person name="Nouioui I."/>
            <person name="Ktari A."/>
            <person name="Hezbri K."/>
            <person name="Mimouni W."/>
            <person name="Sbissi I."/>
            <person name="Ayari A."/>
            <person name="Yamanaka T."/>
            <person name="Normand P."/>
            <person name="Tisa L.S."/>
            <person name="Boudabous A."/>
        </authorList>
    </citation>
    <scope>NUCLEOTIDE SEQUENCE [LARGE SCALE GENOMIC DNA]</scope>
    <source>
        <strain evidence="2 3">BMG5.1</strain>
    </source>
</reference>
<protein>
    <submittedName>
        <fullName evidence="2">Metallophosphoesterase</fullName>
    </submittedName>
</protein>
<evidence type="ECO:0000313" key="3">
    <source>
        <dbReference type="Proteomes" id="UP000035425"/>
    </source>
</evidence>
<dbReference type="InterPro" id="IPR051693">
    <property type="entry name" value="UPF0046_metallophosphoest"/>
</dbReference>
<evidence type="ECO:0000259" key="1">
    <source>
        <dbReference type="Pfam" id="PF00149"/>
    </source>
</evidence>
<comment type="caution">
    <text evidence="2">The sequence shown here is derived from an EMBL/GenBank/DDBJ whole genome shotgun (WGS) entry which is preliminary data.</text>
</comment>
<dbReference type="Gene3D" id="3.60.21.10">
    <property type="match status" value="1"/>
</dbReference>
<keyword evidence="3" id="KW-1185">Reference proteome</keyword>
<dbReference type="Pfam" id="PF00149">
    <property type="entry name" value="Metallophos"/>
    <property type="match status" value="1"/>
</dbReference>
<dbReference type="SUPFAM" id="SSF56300">
    <property type="entry name" value="Metallo-dependent phosphatases"/>
    <property type="match status" value="1"/>
</dbReference>
<evidence type="ECO:0000313" key="2">
    <source>
        <dbReference type="EMBL" id="KLL10534.1"/>
    </source>
</evidence>
<dbReference type="Proteomes" id="UP000035425">
    <property type="component" value="Unassembled WGS sequence"/>
</dbReference>
<sequence length="255" mass="28687">MRVHVVSDVHGRADALAAAGQGADAFICLGDLLLYVDYRDHRRGIMGDLFGPEAVGKMIRLRTEQRFDEAREWSHGLWATLGDDRQTIIEQAIRRQYEQLFAAFPTPTFLTYGNVDLPHLYLDYLRDGVTLLDGETTEIGGLRFGFVGGGLRTPMRTPYEIDDEAYAAKVAAVGEVDVLCCHIPPHLPELVYDTVARRYERGSVAVLEAIHDMKPRYVLFGHVHQPYRDVLDIGSTRCVNVGHFNARGTPFVLEW</sequence>
<proteinExistence type="predicted"/>
<accession>A0ABR5F1F3</accession>
<dbReference type="InterPro" id="IPR029052">
    <property type="entry name" value="Metallo-depent_PP-like"/>
</dbReference>
<dbReference type="InterPro" id="IPR004843">
    <property type="entry name" value="Calcineurin-like_PHP"/>
</dbReference>
<dbReference type="PANTHER" id="PTHR12905:SF0">
    <property type="entry name" value="CALCINEURIN-LIKE PHOSPHOESTERASE DOMAIN-CONTAINING PROTEIN"/>
    <property type="match status" value="1"/>
</dbReference>
<dbReference type="EMBL" id="JWIO01000030">
    <property type="protein sequence ID" value="KLL10534.1"/>
    <property type="molecule type" value="Genomic_DNA"/>
</dbReference>
<organism evidence="2 3">
    <name type="scientific">Protofrankia coriariae</name>
    <dbReference type="NCBI Taxonomy" id="1562887"/>
    <lineage>
        <taxon>Bacteria</taxon>
        <taxon>Bacillati</taxon>
        <taxon>Actinomycetota</taxon>
        <taxon>Actinomycetes</taxon>
        <taxon>Frankiales</taxon>
        <taxon>Frankiaceae</taxon>
        <taxon>Protofrankia</taxon>
    </lineage>
</organism>
<dbReference type="RefSeq" id="WP_047224099.1">
    <property type="nucleotide sequence ID" value="NZ_JWIO01000030.1"/>
</dbReference>
<dbReference type="PANTHER" id="PTHR12905">
    <property type="entry name" value="METALLOPHOSPHOESTERASE"/>
    <property type="match status" value="1"/>
</dbReference>
<feature type="domain" description="Calcineurin-like phosphoesterase" evidence="1">
    <location>
        <begin position="1"/>
        <end position="226"/>
    </location>
</feature>
<name>A0ABR5F1F3_9ACTN</name>
<gene>
    <name evidence="2" type="ORF">FrCorBMG51_17335</name>
</gene>